<feature type="domain" description="Aspartate/glutamate/uridylate kinase" evidence="8">
    <location>
        <begin position="5"/>
        <end position="227"/>
    </location>
</feature>
<dbReference type="PANTHER" id="PTHR21499:SF3">
    <property type="entry name" value="ASPARTOKINASE"/>
    <property type="match status" value="1"/>
</dbReference>
<evidence type="ECO:0000313" key="10">
    <source>
        <dbReference type="Proteomes" id="UP000283817"/>
    </source>
</evidence>
<evidence type="ECO:0000256" key="2">
    <source>
        <dbReference type="ARBA" id="ARBA00013059"/>
    </source>
</evidence>
<dbReference type="PANTHER" id="PTHR21499">
    <property type="entry name" value="ASPARTATE KINASE"/>
    <property type="match status" value="1"/>
</dbReference>
<evidence type="ECO:0000256" key="5">
    <source>
        <dbReference type="ARBA" id="ARBA00022777"/>
    </source>
</evidence>
<sequence length="371" mass="39876">MNVHILKFGGSSFRRPGDYIAVARHLADRRGAGESKIVVVVSAMAGMTDRLKNTLLDVDRNALPSSLDAALATGEMFSACMLETAVSRLGISVISLNGYTLGIKTDSNFGRASIDCVNPGPILAALKEHDVVIAAGGQGIDQSGKLTFLGRNSSDLTAVAIASTLGENTCEIYSDVRGVYTADPNLVPEAQLIPKIDYRRIAEMSRYGAKVLHHGAVDYAEKNKVTINCKSLTGGEAVAGTIVTACGHNPSSVIVARDASILPVASATKRDFLREVLHHHNISAICLEDDHSPCLCILTDTDYALRVLALEGTPIAPVRTRTVVTDFHDPVIGIYWYADYEQAVEMARDIHRRIYPEAMGEASVISDKKPE</sequence>
<comment type="catalytic activity">
    <reaction evidence="7">
        <text>L-aspartate + ATP = 4-phospho-L-aspartate + ADP</text>
        <dbReference type="Rhea" id="RHEA:23776"/>
        <dbReference type="ChEBI" id="CHEBI:29991"/>
        <dbReference type="ChEBI" id="CHEBI:30616"/>
        <dbReference type="ChEBI" id="CHEBI:57535"/>
        <dbReference type="ChEBI" id="CHEBI:456216"/>
        <dbReference type="EC" id="2.7.2.4"/>
    </reaction>
</comment>
<dbReference type="GO" id="GO:0005829">
    <property type="term" value="C:cytosol"/>
    <property type="evidence" value="ECO:0007669"/>
    <property type="project" value="TreeGrafter"/>
</dbReference>
<accession>A0A444HNF0</accession>
<keyword evidence="4" id="KW-0547">Nucleotide-binding</keyword>
<gene>
    <name evidence="9" type="ORF">EHI47_29720</name>
</gene>
<name>A0A444HNF0_RHILE</name>
<evidence type="ECO:0000256" key="1">
    <source>
        <dbReference type="ARBA" id="ARBA00010122"/>
    </source>
</evidence>
<keyword evidence="5 9" id="KW-0418">Kinase</keyword>
<keyword evidence="3" id="KW-0808">Transferase</keyword>
<dbReference type="GO" id="GO:0004072">
    <property type="term" value="F:aspartate kinase activity"/>
    <property type="evidence" value="ECO:0007669"/>
    <property type="project" value="TreeGrafter"/>
</dbReference>
<evidence type="ECO:0000256" key="6">
    <source>
        <dbReference type="ARBA" id="ARBA00022840"/>
    </source>
</evidence>
<dbReference type="InterPro" id="IPR001048">
    <property type="entry name" value="Asp/Glu/Uridylate_kinase"/>
</dbReference>
<evidence type="ECO:0000256" key="4">
    <source>
        <dbReference type="ARBA" id="ARBA00022741"/>
    </source>
</evidence>
<dbReference type="RefSeq" id="WP_128412041.1">
    <property type="nucleotide sequence ID" value="NZ_SBHX01000072.1"/>
</dbReference>
<keyword evidence="6" id="KW-0067">ATP-binding</keyword>
<evidence type="ECO:0000256" key="7">
    <source>
        <dbReference type="ARBA" id="ARBA00047872"/>
    </source>
</evidence>
<evidence type="ECO:0000256" key="3">
    <source>
        <dbReference type="ARBA" id="ARBA00022679"/>
    </source>
</evidence>
<organism evidence="9 10">
    <name type="scientific">Rhizobium leguminosarum</name>
    <dbReference type="NCBI Taxonomy" id="384"/>
    <lineage>
        <taxon>Bacteria</taxon>
        <taxon>Pseudomonadati</taxon>
        <taxon>Pseudomonadota</taxon>
        <taxon>Alphaproteobacteria</taxon>
        <taxon>Hyphomicrobiales</taxon>
        <taxon>Rhizobiaceae</taxon>
        <taxon>Rhizobium/Agrobacterium group</taxon>
        <taxon>Rhizobium</taxon>
    </lineage>
</organism>
<evidence type="ECO:0000259" key="8">
    <source>
        <dbReference type="Pfam" id="PF00696"/>
    </source>
</evidence>
<protein>
    <recommendedName>
        <fullName evidence="2">aspartate kinase</fullName>
        <ecNumber evidence="2">2.7.2.4</ecNumber>
    </recommendedName>
</protein>
<dbReference type="InterPro" id="IPR036393">
    <property type="entry name" value="AceGlu_kinase-like_sf"/>
</dbReference>
<evidence type="ECO:0000313" key="9">
    <source>
        <dbReference type="EMBL" id="RWX23906.1"/>
    </source>
</evidence>
<dbReference type="GO" id="GO:0009090">
    <property type="term" value="P:homoserine biosynthetic process"/>
    <property type="evidence" value="ECO:0007669"/>
    <property type="project" value="TreeGrafter"/>
</dbReference>
<reference evidence="9 10" key="1">
    <citation type="submission" date="2019-01" db="EMBL/GenBank/DDBJ databases">
        <title>RHIZO-ID as a novel technology for direct rhizobia identification.</title>
        <authorList>
            <person name="De Meyer S.E."/>
        </authorList>
    </citation>
    <scope>NUCLEOTIDE SEQUENCE [LARGE SCALE GENOMIC DNA]</scope>
    <source>
        <strain evidence="9 10">WSM448</strain>
    </source>
</reference>
<dbReference type="EC" id="2.7.2.4" evidence="2"/>
<dbReference type="AlphaFoldDB" id="A0A444HNF0"/>
<proteinExistence type="inferred from homology"/>
<dbReference type="Proteomes" id="UP000283817">
    <property type="component" value="Unassembled WGS sequence"/>
</dbReference>
<comment type="caution">
    <text evidence="9">The sequence shown here is derived from an EMBL/GenBank/DDBJ whole genome shotgun (WGS) entry which is preliminary data.</text>
</comment>
<dbReference type="EMBL" id="SBHX01000072">
    <property type="protein sequence ID" value="RWX23906.1"/>
    <property type="molecule type" value="Genomic_DNA"/>
</dbReference>
<comment type="similarity">
    <text evidence="1">Belongs to the aspartokinase family.</text>
</comment>
<dbReference type="SUPFAM" id="SSF53633">
    <property type="entry name" value="Carbamate kinase-like"/>
    <property type="match status" value="1"/>
</dbReference>
<dbReference type="Gene3D" id="3.40.1160.10">
    <property type="entry name" value="Acetylglutamate kinase-like"/>
    <property type="match status" value="1"/>
</dbReference>
<dbReference type="Pfam" id="PF00696">
    <property type="entry name" value="AA_kinase"/>
    <property type="match status" value="1"/>
</dbReference>
<dbReference type="GO" id="GO:0009089">
    <property type="term" value="P:lysine biosynthetic process via diaminopimelate"/>
    <property type="evidence" value="ECO:0007669"/>
    <property type="project" value="TreeGrafter"/>
</dbReference>